<reference evidence="2 3" key="1">
    <citation type="journal article" date="2022" name="Allergy">
        <title>Genome assembly and annotation of Periplaneta americana reveal a comprehensive cockroach allergen profile.</title>
        <authorList>
            <person name="Wang L."/>
            <person name="Xiong Q."/>
            <person name="Saelim N."/>
            <person name="Wang L."/>
            <person name="Nong W."/>
            <person name="Wan A.T."/>
            <person name="Shi M."/>
            <person name="Liu X."/>
            <person name="Cao Q."/>
            <person name="Hui J.H.L."/>
            <person name="Sookrung N."/>
            <person name="Leung T.F."/>
            <person name="Tungtrongchitr A."/>
            <person name="Tsui S.K.W."/>
        </authorList>
    </citation>
    <scope>NUCLEOTIDE SEQUENCE [LARGE SCALE GENOMIC DNA]</scope>
    <source>
        <strain evidence="2">PWHHKU_190912</strain>
    </source>
</reference>
<feature type="compositionally biased region" description="Basic and acidic residues" evidence="1">
    <location>
        <begin position="166"/>
        <end position="175"/>
    </location>
</feature>
<proteinExistence type="predicted"/>
<comment type="caution">
    <text evidence="2">The sequence shown here is derived from an EMBL/GenBank/DDBJ whole genome shotgun (WGS) entry which is preliminary data.</text>
</comment>
<evidence type="ECO:0000256" key="1">
    <source>
        <dbReference type="SAM" id="MobiDB-lite"/>
    </source>
</evidence>
<keyword evidence="3" id="KW-1185">Reference proteome</keyword>
<evidence type="ECO:0000313" key="2">
    <source>
        <dbReference type="EMBL" id="KAJ4451052.1"/>
    </source>
</evidence>
<name>A0ABQ8TZD1_PERAM</name>
<evidence type="ECO:0000313" key="3">
    <source>
        <dbReference type="Proteomes" id="UP001148838"/>
    </source>
</evidence>
<accession>A0ABQ8TZD1</accession>
<dbReference type="Proteomes" id="UP001148838">
    <property type="component" value="Unassembled WGS sequence"/>
</dbReference>
<dbReference type="EMBL" id="JAJSOF020000001">
    <property type="protein sequence ID" value="KAJ4451052.1"/>
    <property type="molecule type" value="Genomic_DNA"/>
</dbReference>
<sequence>MLLQYVLCREDLRTTVVDIATTRLKLLHTSWDPVRTAKLCETLDTTKFSDRACGGLPKLLTLSAGLHGYVKAWQLVTRQRNLHLGGMKDGAEIGWSTCQRQIHECHPDHLSDLDNHRVYRVNLPQVHHDAGWAPVPCTGRNFMRKFSPHEDSNQRAFRNASPRQDALNHDPTARD</sequence>
<organism evidence="2 3">
    <name type="scientific">Periplaneta americana</name>
    <name type="common">American cockroach</name>
    <name type="synonym">Blatta americana</name>
    <dbReference type="NCBI Taxonomy" id="6978"/>
    <lineage>
        <taxon>Eukaryota</taxon>
        <taxon>Metazoa</taxon>
        <taxon>Ecdysozoa</taxon>
        <taxon>Arthropoda</taxon>
        <taxon>Hexapoda</taxon>
        <taxon>Insecta</taxon>
        <taxon>Pterygota</taxon>
        <taxon>Neoptera</taxon>
        <taxon>Polyneoptera</taxon>
        <taxon>Dictyoptera</taxon>
        <taxon>Blattodea</taxon>
        <taxon>Blattoidea</taxon>
        <taxon>Blattidae</taxon>
        <taxon>Blattinae</taxon>
        <taxon>Periplaneta</taxon>
    </lineage>
</organism>
<feature type="region of interest" description="Disordered" evidence="1">
    <location>
        <begin position="143"/>
        <end position="175"/>
    </location>
</feature>
<gene>
    <name evidence="2" type="ORF">ANN_02488</name>
</gene>
<protein>
    <submittedName>
        <fullName evidence="2">Uncharacterized protein</fullName>
    </submittedName>
</protein>